<proteinExistence type="predicted"/>
<dbReference type="Proteomes" id="UP000736787">
    <property type="component" value="Unassembled WGS sequence"/>
</dbReference>
<comment type="caution">
    <text evidence="1">The sequence shown here is derived from an EMBL/GenBank/DDBJ whole genome shotgun (WGS) entry which is preliminary data.</text>
</comment>
<evidence type="ECO:0000313" key="2">
    <source>
        <dbReference type="Proteomes" id="UP000736787"/>
    </source>
</evidence>
<gene>
    <name evidence="1" type="ORF">PC117_g6805</name>
</gene>
<sequence>MVSERDGRSLWPHRRSVYRARDIVNGMSLEALAESYKKIQANLAQFEQLNPGPIAIMKRDSENCIMRAMISVKVVADSVEHNQRVLGIDRAHSKSALYDGV</sequence>
<dbReference type="VEuPathDB" id="FungiDB:PC110_g11579"/>
<evidence type="ECO:0000313" key="1">
    <source>
        <dbReference type="EMBL" id="KAG2947452.1"/>
    </source>
</evidence>
<protein>
    <submittedName>
        <fullName evidence="1">Uncharacterized protein</fullName>
    </submittedName>
</protein>
<dbReference type="AlphaFoldDB" id="A0A8T1LK34"/>
<organism evidence="1 2">
    <name type="scientific">Phytophthora cactorum</name>
    <dbReference type="NCBI Taxonomy" id="29920"/>
    <lineage>
        <taxon>Eukaryota</taxon>
        <taxon>Sar</taxon>
        <taxon>Stramenopiles</taxon>
        <taxon>Oomycota</taxon>
        <taxon>Peronosporomycetes</taxon>
        <taxon>Peronosporales</taxon>
        <taxon>Peronosporaceae</taxon>
        <taxon>Phytophthora</taxon>
    </lineage>
</organism>
<reference evidence="1" key="1">
    <citation type="submission" date="2018-10" db="EMBL/GenBank/DDBJ databases">
        <title>Effector identification in a new, highly contiguous assembly of the strawberry crown rot pathogen Phytophthora cactorum.</title>
        <authorList>
            <person name="Armitage A.D."/>
            <person name="Nellist C.F."/>
            <person name="Bates H."/>
            <person name="Vickerstaff R.J."/>
            <person name="Harrison R.J."/>
        </authorList>
    </citation>
    <scope>NUCLEOTIDE SEQUENCE</scope>
    <source>
        <strain evidence="1">4040</strain>
    </source>
</reference>
<name>A0A8T1LK34_9STRA</name>
<dbReference type="EMBL" id="RCMK01000132">
    <property type="protein sequence ID" value="KAG2947452.1"/>
    <property type="molecule type" value="Genomic_DNA"/>
</dbReference>
<accession>A0A8T1LK34</accession>